<feature type="transmembrane region" description="Helical" evidence="1">
    <location>
        <begin position="12"/>
        <end position="31"/>
    </location>
</feature>
<sequence>MAVILMRVNHLFDCKLAFIHLITSIGLLLYYDFVDVHLFFF</sequence>
<keyword evidence="1" id="KW-0812">Transmembrane</keyword>
<evidence type="ECO:0000313" key="2">
    <source>
        <dbReference type="Proteomes" id="UP000095283"/>
    </source>
</evidence>
<evidence type="ECO:0000256" key="1">
    <source>
        <dbReference type="SAM" id="Phobius"/>
    </source>
</evidence>
<keyword evidence="1" id="KW-0472">Membrane</keyword>
<keyword evidence="2" id="KW-1185">Reference proteome</keyword>
<accession>A0A1I7X3V2</accession>
<reference evidence="3" key="1">
    <citation type="submission" date="2016-11" db="UniProtKB">
        <authorList>
            <consortium name="WormBaseParasite"/>
        </authorList>
    </citation>
    <scope>IDENTIFICATION</scope>
</reference>
<proteinExistence type="predicted"/>
<protein>
    <submittedName>
        <fullName evidence="3">Uncharacterized protein</fullName>
    </submittedName>
</protein>
<keyword evidence="1" id="KW-1133">Transmembrane helix</keyword>
<dbReference type="Proteomes" id="UP000095283">
    <property type="component" value="Unplaced"/>
</dbReference>
<dbReference type="AlphaFoldDB" id="A0A1I7X3V2"/>
<name>A0A1I7X3V2_HETBA</name>
<dbReference type="WBParaSite" id="Hba_12099">
    <property type="protein sequence ID" value="Hba_12099"/>
    <property type="gene ID" value="Hba_12099"/>
</dbReference>
<evidence type="ECO:0000313" key="3">
    <source>
        <dbReference type="WBParaSite" id="Hba_12099"/>
    </source>
</evidence>
<organism evidence="2 3">
    <name type="scientific">Heterorhabditis bacteriophora</name>
    <name type="common">Entomopathogenic nematode worm</name>
    <dbReference type="NCBI Taxonomy" id="37862"/>
    <lineage>
        <taxon>Eukaryota</taxon>
        <taxon>Metazoa</taxon>
        <taxon>Ecdysozoa</taxon>
        <taxon>Nematoda</taxon>
        <taxon>Chromadorea</taxon>
        <taxon>Rhabditida</taxon>
        <taxon>Rhabditina</taxon>
        <taxon>Rhabditomorpha</taxon>
        <taxon>Strongyloidea</taxon>
        <taxon>Heterorhabditidae</taxon>
        <taxon>Heterorhabditis</taxon>
    </lineage>
</organism>